<protein>
    <recommendedName>
        <fullName evidence="3">ParB/Sulfiredoxin domain-containing protein</fullName>
    </recommendedName>
</protein>
<proteinExistence type="predicted"/>
<organism evidence="1 2">
    <name type="scientific">Acetonema longum DSM 6540</name>
    <dbReference type="NCBI Taxonomy" id="1009370"/>
    <lineage>
        <taxon>Bacteria</taxon>
        <taxon>Bacillati</taxon>
        <taxon>Bacillota</taxon>
        <taxon>Negativicutes</taxon>
        <taxon>Acetonemataceae</taxon>
        <taxon>Acetonema</taxon>
    </lineage>
</organism>
<dbReference type="AlphaFoldDB" id="F7NHY9"/>
<dbReference type="RefSeq" id="WP_004094608.1">
    <property type="nucleotide sequence ID" value="NZ_AFGF01000061.1"/>
</dbReference>
<dbReference type="EMBL" id="AFGF01000061">
    <property type="protein sequence ID" value="EGO64342.1"/>
    <property type="molecule type" value="Genomic_DNA"/>
</dbReference>
<dbReference type="eggNOG" id="COG3209">
    <property type="taxonomic scope" value="Bacteria"/>
</dbReference>
<accession>F7NHY9</accession>
<dbReference type="Proteomes" id="UP000003240">
    <property type="component" value="Unassembled WGS sequence"/>
</dbReference>
<evidence type="ECO:0008006" key="3">
    <source>
        <dbReference type="Google" id="ProtNLM"/>
    </source>
</evidence>
<name>F7NHY9_9FIRM</name>
<evidence type="ECO:0000313" key="1">
    <source>
        <dbReference type="EMBL" id="EGO64342.1"/>
    </source>
</evidence>
<evidence type="ECO:0000313" key="2">
    <source>
        <dbReference type="Proteomes" id="UP000003240"/>
    </source>
</evidence>
<feature type="non-terminal residue" evidence="1">
    <location>
        <position position="1"/>
    </location>
</feature>
<reference evidence="1 2" key="1">
    <citation type="journal article" date="2011" name="EMBO J.">
        <title>Structural diversity of bacterial flagellar motors.</title>
        <authorList>
            <person name="Chen S."/>
            <person name="Beeby M."/>
            <person name="Murphy G.E."/>
            <person name="Leadbetter J.R."/>
            <person name="Hendrixson D.R."/>
            <person name="Briegel A."/>
            <person name="Li Z."/>
            <person name="Shi J."/>
            <person name="Tocheva E.I."/>
            <person name="Muller A."/>
            <person name="Dobro M.J."/>
            <person name="Jensen G.J."/>
        </authorList>
    </citation>
    <scope>NUCLEOTIDE SEQUENCE [LARGE SCALE GENOMIC DNA]</scope>
    <source>
        <strain evidence="1 2">DSM 6540</strain>
    </source>
</reference>
<comment type="caution">
    <text evidence="1">The sequence shown here is derived from an EMBL/GenBank/DDBJ whole genome shotgun (WGS) entry which is preliminary data.</text>
</comment>
<gene>
    <name evidence="1" type="ORF">ALO_08435</name>
</gene>
<keyword evidence="2" id="KW-1185">Reference proteome</keyword>
<sequence>KRTGTKRPITVTEDVIREAMKDASLKTQQGSVSLPAIQRYVIRLEGGEVAPPIRVDNGIIVDGNHRYIAGRIFGQEPLQTSWSGGKTDRIINWGELEIDPLDWGNK</sequence>
<dbReference type="STRING" id="1009370.ALO_08435"/>